<dbReference type="GO" id="GO:0160147">
    <property type="term" value="F:tRNA pseudouridine(38-40) synthase activity"/>
    <property type="evidence" value="ECO:0007669"/>
    <property type="project" value="UniProtKB-EC"/>
</dbReference>
<gene>
    <name evidence="4 9" type="primary">truA</name>
    <name evidence="9" type="ORF">JIN87_21240</name>
</gene>
<evidence type="ECO:0000256" key="3">
    <source>
        <dbReference type="ARBA" id="ARBA00023235"/>
    </source>
</evidence>
<reference evidence="9" key="1">
    <citation type="submission" date="2021-01" db="EMBL/GenBank/DDBJ databases">
        <title>Modified the classification status of verrucomicrobia.</title>
        <authorList>
            <person name="Feng X."/>
        </authorList>
    </citation>
    <scope>NUCLEOTIDE SEQUENCE</scope>
    <source>
        <strain evidence="9">KCTC 13126</strain>
    </source>
</reference>
<dbReference type="Proteomes" id="UP000617628">
    <property type="component" value="Unassembled WGS sequence"/>
</dbReference>
<dbReference type="PIRSF" id="PIRSF001430">
    <property type="entry name" value="tRNA_psdUrid_synth"/>
    <property type="match status" value="1"/>
</dbReference>
<name>A0A934VSW1_9BACT</name>
<accession>A0A934VSW1</accession>
<comment type="function">
    <text evidence="4">Formation of pseudouridine at positions 38, 39 and 40 in the anticodon stem and loop of transfer RNAs.</text>
</comment>
<proteinExistence type="inferred from homology"/>
<comment type="similarity">
    <text evidence="1 4 7">Belongs to the tRNA pseudouridine synthase TruA family.</text>
</comment>
<dbReference type="GO" id="GO:0003723">
    <property type="term" value="F:RNA binding"/>
    <property type="evidence" value="ECO:0007669"/>
    <property type="project" value="InterPro"/>
</dbReference>
<comment type="caution">
    <text evidence="4">Lacks conserved residue(s) required for the propagation of feature annotation.</text>
</comment>
<comment type="subunit">
    <text evidence="4">Homodimer.</text>
</comment>
<feature type="active site" description="Nucleophile" evidence="4 5">
    <location>
        <position position="51"/>
    </location>
</feature>
<keyword evidence="2 4" id="KW-0819">tRNA processing</keyword>
<dbReference type="NCBIfam" id="TIGR00071">
    <property type="entry name" value="hisT_truA"/>
    <property type="match status" value="1"/>
</dbReference>
<dbReference type="Gene3D" id="3.30.70.660">
    <property type="entry name" value="Pseudouridine synthase I, catalytic domain, C-terminal subdomain"/>
    <property type="match status" value="1"/>
</dbReference>
<protein>
    <recommendedName>
        <fullName evidence="4">tRNA pseudouridine synthase A</fullName>
        <ecNumber evidence="4">5.4.99.12</ecNumber>
    </recommendedName>
    <alternativeName>
        <fullName evidence="4">tRNA pseudouridine(38-40) synthase</fullName>
    </alternativeName>
    <alternativeName>
        <fullName evidence="4">tRNA pseudouridylate synthase I</fullName>
    </alternativeName>
    <alternativeName>
        <fullName evidence="4">tRNA-uridine isomerase I</fullName>
    </alternativeName>
</protein>
<evidence type="ECO:0000256" key="7">
    <source>
        <dbReference type="RuleBase" id="RU003792"/>
    </source>
</evidence>
<evidence type="ECO:0000256" key="6">
    <source>
        <dbReference type="PIRSR" id="PIRSR001430-2"/>
    </source>
</evidence>
<dbReference type="Pfam" id="PF01416">
    <property type="entry name" value="PseudoU_synth_1"/>
    <property type="match status" value="2"/>
</dbReference>
<evidence type="ECO:0000259" key="8">
    <source>
        <dbReference type="Pfam" id="PF01416"/>
    </source>
</evidence>
<organism evidence="9 10">
    <name type="scientific">Pelagicoccus mobilis</name>
    <dbReference type="NCBI Taxonomy" id="415221"/>
    <lineage>
        <taxon>Bacteria</taxon>
        <taxon>Pseudomonadati</taxon>
        <taxon>Verrucomicrobiota</taxon>
        <taxon>Opitutia</taxon>
        <taxon>Puniceicoccales</taxon>
        <taxon>Pelagicoccaceae</taxon>
        <taxon>Pelagicoccus</taxon>
    </lineage>
</organism>
<dbReference type="InterPro" id="IPR020097">
    <property type="entry name" value="PsdUridine_synth_TruA_a/b_dom"/>
</dbReference>
<dbReference type="GO" id="GO:0031119">
    <property type="term" value="P:tRNA pseudouridine synthesis"/>
    <property type="evidence" value="ECO:0007669"/>
    <property type="project" value="UniProtKB-UniRule"/>
</dbReference>
<dbReference type="EMBL" id="JAENIL010000048">
    <property type="protein sequence ID" value="MBK1879425.1"/>
    <property type="molecule type" value="Genomic_DNA"/>
</dbReference>
<sequence length="245" mass="27259">MRWKCTCSYDGTEYAGWQKQPNKLSVQQVIEDVLGKLFKSPAGIQGSGRTDAGVHALEQVFHFDRDWKHGGEALVKALRALLPKSIRVESAVAVGDDFHSRFSAVSKRYQYRLKLGEADPFRWPYCWEVPASLNLNLVEAAMGRLVGKHDFAAFAASRGAGLEYESTVRHITNARLTQDSECVTLSFQADGFMYKMVRSLAGTVVNVGLGRLALDDVDTLLESKERIPLVQAAPARGLFLEKVFY</sequence>
<dbReference type="HAMAP" id="MF_00171">
    <property type="entry name" value="TruA"/>
    <property type="match status" value="1"/>
</dbReference>
<dbReference type="FunFam" id="3.30.70.580:FF:000001">
    <property type="entry name" value="tRNA pseudouridine synthase A"/>
    <property type="match status" value="1"/>
</dbReference>
<dbReference type="PANTHER" id="PTHR11142:SF0">
    <property type="entry name" value="TRNA PSEUDOURIDINE SYNTHASE-LIKE 1"/>
    <property type="match status" value="1"/>
</dbReference>
<evidence type="ECO:0000256" key="1">
    <source>
        <dbReference type="ARBA" id="ARBA00009375"/>
    </source>
</evidence>
<keyword evidence="3 4" id="KW-0413">Isomerase</keyword>
<evidence type="ECO:0000256" key="2">
    <source>
        <dbReference type="ARBA" id="ARBA00022694"/>
    </source>
</evidence>
<dbReference type="InterPro" id="IPR020095">
    <property type="entry name" value="PsdUridine_synth_TruA_C"/>
</dbReference>
<dbReference type="SUPFAM" id="SSF55120">
    <property type="entry name" value="Pseudouridine synthase"/>
    <property type="match status" value="1"/>
</dbReference>
<feature type="domain" description="Pseudouridine synthase I TruA alpha/beta" evidence="8">
    <location>
        <begin position="141"/>
        <end position="245"/>
    </location>
</feature>
<feature type="binding site" evidence="4 6">
    <location>
        <position position="109"/>
    </location>
    <ligand>
        <name>substrate</name>
    </ligand>
</feature>
<evidence type="ECO:0000313" key="10">
    <source>
        <dbReference type="Proteomes" id="UP000617628"/>
    </source>
</evidence>
<dbReference type="InterPro" id="IPR020094">
    <property type="entry name" value="TruA/RsuA/RluB/E/F_N"/>
</dbReference>
<feature type="domain" description="Pseudouridine synthase I TruA alpha/beta" evidence="8">
    <location>
        <begin position="8"/>
        <end position="102"/>
    </location>
</feature>
<dbReference type="InterPro" id="IPR001406">
    <property type="entry name" value="PsdUridine_synth_TruA"/>
</dbReference>
<dbReference type="EC" id="5.4.99.12" evidence="4"/>
<keyword evidence="10" id="KW-1185">Reference proteome</keyword>
<evidence type="ECO:0000256" key="4">
    <source>
        <dbReference type="HAMAP-Rule" id="MF_00171"/>
    </source>
</evidence>
<evidence type="ECO:0000313" key="9">
    <source>
        <dbReference type="EMBL" id="MBK1879425.1"/>
    </source>
</evidence>
<dbReference type="AlphaFoldDB" id="A0A934VSW1"/>
<comment type="catalytic activity">
    <reaction evidence="4 7">
        <text>uridine(38/39/40) in tRNA = pseudouridine(38/39/40) in tRNA</text>
        <dbReference type="Rhea" id="RHEA:22376"/>
        <dbReference type="Rhea" id="RHEA-COMP:10085"/>
        <dbReference type="Rhea" id="RHEA-COMP:10087"/>
        <dbReference type="ChEBI" id="CHEBI:65314"/>
        <dbReference type="ChEBI" id="CHEBI:65315"/>
        <dbReference type="EC" id="5.4.99.12"/>
    </reaction>
</comment>
<dbReference type="InterPro" id="IPR020103">
    <property type="entry name" value="PsdUridine_synth_cat_dom_sf"/>
</dbReference>
<dbReference type="Gene3D" id="3.30.70.580">
    <property type="entry name" value="Pseudouridine synthase I, catalytic domain, N-terminal subdomain"/>
    <property type="match status" value="1"/>
</dbReference>
<dbReference type="PANTHER" id="PTHR11142">
    <property type="entry name" value="PSEUDOURIDYLATE SYNTHASE"/>
    <property type="match status" value="1"/>
</dbReference>
<evidence type="ECO:0000256" key="5">
    <source>
        <dbReference type="PIRSR" id="PIRSR001430-1"/>
    </source>
</evidence>
<dbReference type="RefSeq" id="WP_200357638.1">
    <property type="nucleotide sequence ID" value="NZ_JAENIL010000048.1"/>
</dbReference>
<comment type="caution">
    <text evidence="9">The sequence shown here is derived from an EMBL/GenBank/DDBJ whole genome shotgun (WGS) entry which is preliminary data.</text>
</comment>
<dbReference type="CDD" id="cd02570">
    <property type="entry name" value="PseudoU_synth_EcTruA"/>
    <property type="match status" value="1"/>
</dbReference>